<keyword evidence="5 10" id="KW-0808">Transferase</keyword>
<keyword evidence="4 10" id="KW-0441">Lipid A biosynthesis</keyword>
<dbReference type="AlphaFoldDB" id="A0A451D217"/>
<evidence type="ECO:0000256" key="8">
    <source>
        <dbReference type="ARBA" id="ARBA00023315"/>
    </source>
</evidence>
<evidence type="ECO:0000256" key="10">
    <source>
        <dbReference type="HAMAP-Rule" id="MF_00387"/>
    </source>
</evidence>
<dbReference type="PANTHER" id="PTHR43480">
    <property type="entry name" value="ACYL-[ACYL-CARRIER-PROTEIN]--UDP-N-ACETYLGLUCOSAMINE O-ACYLTRANSFERASE"/>
    <property type="match status" value="1"/>
</dbReference>
<feature type="domain" description="UDP N-acetylglucosamine O-acyltransferase C-terminal" evidence="11">
    <location>
        <begin position="180"/>
        <end position="261"/>
    </location>
</feature>
<dbReference type="PIRSF" id="PIRSF000456">
    <property type="entry name" value="UDP-GlcNAc_acltr"/>
    <property type="match status" value="1"/>
</dbReference>
<dbReference type="CDD" id="cd03351">
    <property type="entry name" value="LbH_UDP-GlcNAc_AT"/>
    <property type="match status" value="1"/>
</dbReference>
<dbReference type="PANTHER" id="PTHR43480:SF1">
    <property type="entry name" value="ACYL-[ACYL-CARRIER-PROTEIN]--UDP-N-ACETYLGLUCOSAMINE O-ACYLTRANSFERASE, MITOCHONDRIAL-RELATED"/>
    <property type="match status" value="1"/>
</dbReference>
<dbReference type="NCBIfam" id="NF003657">
    <property type="entry name" value="PRK05289.1"/>
    <property type="match status" value="1"/>
</dbReference>
<evidence type="ECO:0000256" key="1">
    <source>
        <dbReference type="ARBA" id="ARBA00004496"/>
    </source>
</evidence>
<evidence type="ECO:0000313" key="12">
    <source>
        <dbReference type="EMBL" id="VFP79648.1"/>
    </source>
</evidence>
<dbReference type="Pfam" id="PF00132">
    <property type="entry name" value="Hexapep"/>
    <property type="match status" value="2"/>
</dbReference>
<dbReference type="InterPro" id="IPR037157">
    <property type="entry name" value="Acetyltransf_C_sf"/>
</dbReference>
<dbReference type="GO" id="GO:0009245">
    <property type="term" value="P:lipid A biosynthetic process"/>
    <property type="evidence" value="ECO:0007669"/>
    <property type="project" value="UniProtKB-UniRule"/>
</dbReference>
<keyword evidence="7 10" id="KW-0443">Lipid metabolism</keyword>
<organism evidence="12 13">
    <name type="scientific">Candidatus Erwinia haradaeae</name>
    <dbReference type="NCBI Taxonomy" id="1922217"/>
    <lineage>
        <taxon>Bacteria</taxon>
        <taxon>Pseudomonadati</taxon>
        <taxon>Pseudomonadota</taxon>
        <taxon>Gammaproteobacteria</taxon>
        <taxon>Enterobacterales</taxon>
        <taxon>Erwiniaceae</taxon>
        <taxon>Erwinia</taxon>
    </lineage>
</organism>
<dbReference type="RefSeq" id="WP_157993429.1">
    <property type="nucleotide sequence ID" value="NZ_LR217703.1"/>
</dbReference>
<dbReference type="FunFam" id="2.160.10.10:FF:000003">
    <property type="entry name" value="Acyl-[acyl-carrier-protein]--UDP-N-acetylglucosamine O-acyltransferase"/>
    <property type="match status" value="1"/>
</dbReference>
<accession>A0A451D217</accession>
<name>A0A451D217_9GAMM</name>
<dbReference type="GO" id="GO:0016020">
    <property type="term" value="C:membrane"/>
    <property type="evidence" value="ECO:0007669"/>
    <property type="project" value="GOC"/>
</dbReference>
<comment type="catalytic activity">
    <reaction evidence="10">
        <text>a (3R)-hydroxyacyl-[ACP] + UDP-N-acetyl-alpha-D-glucosamine = a UDP-3-O-[(3R)-3-hydroxyacyl]-N-acetyl-alpha-D-glucosamine + holo-[ACP]</text>
        <dbReference type="Rhea" id="RHEA:67812"/>
        <dbReference type="Rhea" id="RHEA-COMP:9685"/>
        <dbReference type="Rhea" id="RHEA-COMP:9945"/>
        <dbReference type="ChEBI" id="CHEBI:57705"/>
        <dbReference type="ChEBI" id="CHEBI:64479"/>
        <dbReference type="ChEBI" id="CHEBI:78827"/>
        <dbReference type="ChEBI" id="CHEBI:173225"/>
        <dbReference type="EC" id="2.3.1.129"/>
    </reaction>
</comment>
<keyword evidence="3 10" id="KW-0444">Lipid biosynthesis</keyword>
<evidence type="ECO:0000256" key="7">
    <source>
        <dbReference type="ARBA" id="ARBA00023098"/>
    </source>
</evidence>
<proteinExistence type="inferred from homology"/>
<comment type="subunit">
    <text evidence="10">Homotrimer.</text>
</comment>
<dbReference type="Gene3D" id="1.20.1180.10">
    <property type="entry name" value="Udp N-acetylglucosamine O-acyltransferase, C-terminal domain"/>
    <property type="match status" value="1"/>
</dbReference>
<dbReference type="InterPro" id="IPR010137">
    <property type="entry name" value="Lipid_A_LpxA"/>
</dbReference>
<dbReference type="EMBL" id="LR217703">
    <property type="protein sequence ID" value="VFP79648.1"/>
    <property type="molecule type" value="Genomic_DNA"/>
</dbReference>
<comment type="similarity">
    <text evidence="10">Belongs to the transferase hexapeptide repeat family. LpxA subfamily.</text>
</comment>
<evidence type="ECO:0000256" key="4">
    <source>
        <dbReference type="ARBA" id="ARBA00022556"/>
    </source>
</evidence>
<protein>
    <recommendedName>
        <fullName evidence="10">Acyl-[acyl-carrier-protein]--UDP-N-acetylglucosamine O-acyltransferase</fullName>
        <shortName evidence="10">UDP-N-acetylglucosamine acyltransferase</shortName>
        <ecNumber evidence="10">2.3.1.129</ecNumber>
    </recommendedName>
</protein>
<evidence type="ECO:0000256" key="9">
    <source>
        <dbReference type="ARBA" id="ARBA00056633"/>
    </source>
</evidence>
<evidence type="ECO:0000256" key="3">
    <source>
        <dbReference type="ARBA" id="ARBA00022516"/>
    </source>
</evidence>
<gene>
    <name evidence="10 12" type="primary">lpxA</name>
    <name evidence="12" type="ORF">ERCICUMA2628_198</name>
</gene>
<dbReference type="InterPro" id="IPR001451">
    <property type="entry name" value="Hexapep"/>
</dbReference>
<sequence length="262" mass="28340">MIDTTAIIHPSAIVEEGAVIGAGVQIYPFCVIGANVSIGAGTILKSHVVVNGYTSIGENNIFWPFTSIGDINQDRKYSGEPTRVEIGDRNHIREGVTVHRGTIQANGITRIGNDNLIMVNAHIAHDCVVGSHCILSNNATLAGHVHVDDFAIIGGMTAVHQFCIIGSYVMVGGCSGVTQDVPPYIMAQGNHARPFGINIVGLQRHKFSKEAMSAIRSAYKILYRSGKTLDKVKPEIAQIANRNPEVQAFYDFFSRSTRGLIR</sequence>
<dbReference type="InterPro" id="IPR018357">
    <property type="entry name" value="Hexapep_transf_CS"/>
</dbReference>
<evidence type="ECO:0000256" key="6">
    <source>
        <dbReference type="ARBA" id="ARBA00022737"/>
    </source>
</evidence>
<dbReference type="GO" id="GO:0005737">
    <property type="term" value="C:cytoplasm"/>
    <property type="evidence" value="ECO:0007669"/>
    <property type="project" value="UniProtKB-SubCell"/>
</dbReference>
<evidence type="ECO:0000256" key="5">
    <source>
        <dbReference type="ARBA" id="ARBA00022679"/>
    </source>
</evidence>
<dbReference type="SUPFAM" id="SSF51161">
    <property type="entry name" value="Trimeric LpxA-like enzymes"/>
    <property type="match status" value="1"/>
</dbReference>
<dbReference type="NCBIfam" id="TIGR01852">
    <property type="entry name" value="lipid_A_lpxA"/>
    <property type="match status" value="1"/>
</dbReference>
<dbReference type="Proteomes" id="UP000294412">
    <property type="component" value="Chromosome"/>
</dbReference>
<dbReference type="InterPro" id="IPR029098">
    <property type="entry name" value="Acetyltransf_C"/>
</dbReference>
<dbReference type="UniPathway" id="UPA00359">
    <property type="reaction ID" value="UER00477"/>
</dbReference>
<keyword evidence="6 10" id="KW-0677">Repeat</keyword>
<dbReference type="OrthoDB" id="9807278at2"/>
<comment type="function">
    <text evidence="9 10">Involved in the biosynthesis of lipid A, a phosphorylated glycolipid that anchors the lipopolysaccharide to the outer membrane of the cell.</text>
</comment>
<dbReference type="HAMAP" id="MF_00387">
    <property type="entry name" value="LpxA"/>
    <property type="match status" value="1"/>
</dbReference>
<dbReference type="Pfam" id="PF13720">
    <property type="entry name" value="Acetyltransf_11"/>
    <property type="match status" value="1"/>
</dbReference>
<dbReference type="PROSITE" id="PS00101">
    <property type="entry name" value="HEXAPEP_TRANSFERASES"/>
    <property type="match status" value="2"/>
</dbReference>
<keyword evidence="2 10" id="KW-0963">Cytoplasm</keyword>
<reference evidence="12 13" key="1">
    <citation type="submission" date="2019-02" db="EMBL/GenBank/DDBJ databases">
        <authorList>
            <person name="Manzano-Marin A."/>
            <person name="Manzano-Marin A."/>
        </authorList>
    </citation>
    <scope>NUCLEOTIDE SEQUENCE [LARGE SCALE GENOMIC DNA]</scope>
    <source>
        <strain evidence="12 13">ErCicuneomaculata</strain>
    </source>
</reference>
<dbReference type="InterPro" id="IPR011004">
    <property type="entry name" value="Trimer_LpxA-like_sf"/>
</dbReference>
<dbReference type="Gene3D" id="2.160.10.10">
    <property type="entry name" value="Hexapeptide repeat proteins"/>
    <property type="match status" value="1"/>
</dbReference>
<evidence type="ECO:0000313" key="13">
    <source>
        <dbReference type="Proteomes" id="UP000294412"/>
    </source>
</evidence>
<evidence type="ECO:0000259" key="11">
    <source>
        <dbReference type="Pfam" id="PF13720"/>
    </source>
</evidence>
<evidence type="ECO:0000256" key="2">
    <source>
        <dbReference type="ARBA" id="ARBA00022490"/>
    </source>
</evidence>
<keyword evidence="8 10" id="KW-0012">Acyltransferase</keyword>
<dbReference type="EC" id="2.3.1.129" evidence="10"/>
<comment type="pathway">
    <text evidence="10">Glycolipid biosynthesis; lipid IV(A) biosynthesis; lipid IV(A) from (3R)-3-hydroxytetradecanoyl-[acyl-carrier-protein] and UDP-N-acetyl-alpha-D-glucosamine: step 1/6.</text>
</comment>
<comment type="subcellular location">
    <subcellularLocation>
        <location evidence="1 10">Cytoplasm</location>
    </subcellularLocation>
</comment>
<dbReference type="GO" id="GO:0008780">
    <property type="term" value="F:acyl-[acyl-carrier-protein]-UDP-N-acetylglucosamine O-acyltransferase activity"/>
    <property type="evidence" value="ECO:0007669"/>
    <property type="project" value="UniProtKB-UniRule"/>
</dbReference>